<keyword evidence="3" id="KW-1185">Reference proteome</keyword>
<keyword evidence="1" id="KW-0732">Signal</keyword>
<evidence type="ECO:0000313" key="2">
    <source>
        <dbReference type="EMBL" id="VDD85508.1"/>
    </source>
</evidence>
<dbReference type="EMBL" id="UXUI01001874">
    <property type="protein sequence ID" value="VDD85508.1"/>
    <property type="molecule type" value="Genomic_DNA"/>
</dbReference>
<dbReference type="AlphaFoldDB" id="A0A0N4UU86"/>
<dbReference type="Proteomes" id="UP000274131">
    <property type="component" value="Unassembled WGS sequence"/>
</dbReference>
<feature type="signal peptide" evidence="1">
    <location>
        <begin position="1"/>
        <end position="34"/>
    </location>
</feature>
<reference evidence="4" key="1">
    <citation type="submission" date="2017-02" db="UniProtKB">
        <authorList>
            <consortium name="WormBaseParasite"/>
        </authorList>
    </citation>
    <scope>IDENTIFICATION</scope>
</reference>
<dbReference type="WBParaSite" id="EVEC_0000093001-mRNA-1">
    <property type="protein sequence ID" value="EVEC_0000093001-mRNA-1"/>
    <property type="gene ID" value="EVEC_0000093001"/>
</dbReference>
<name>A0A0N4UU86_ENTVE</name>
<evidence type="ECO:0000256" key="1">
    <source>
        <dbReference type="SAM" id="SignalP"/>
    </source>
</evidence>
<sequence length="78" mass="9234">MTLMAPMAAMMFIKMRMLMMMMMMVMVMKDMSNGWEMGKGMEKENGKRKTIGKGEYEICYIMQFAKRRNWLSESVARL</sequence>
<feature type="chain" id="PRO_5043122469" evidence="1">
    <location>
        <begin position="35"/>
        <end position="78"/>
    </location>
</feature>
<accession>A0A0N4UU86</accession>
<reference evidence="2 3" key="2">
    <citation type="submission" date="2018-10" db="EMBL/GenBank/DDBJ databases">
        <authorList>
            <consortium name="Pathogen Informatics"/>
        </authorList>
    </citation>
    <scope>NUCLEOTIDE SEQUENCE [LARGE SCALE GENOMIC DNA]</scope>
</reference>
<gene>
    <name evidence="2" type="ORF">EVEC_LOCUS651</name>
</gene>
<proteinExistence type="predicted"/>
<organism evidence="4">
    <name type="scientific">Enterobius vermicularis</name>
    <name type="common">Human pinworm</name>
    <dbReference type="NCBI Taxonomy" id="51028"/>
    <lineage>
        <taxon>Eukaryota</taxon>
        <taxon>Metazoa</taxon>
        <taxon>Ecdysozoa</taxon>
        <taxon>Nematoda</taxon>
        <taxon>Chromadorea</taxon>
        <taxon>Rhabditida</taxon>
        <taxon>Spirurina</taxon>
        <taxon>Oxyuridomorpha</taxon>
        <taxon>Oxyuroidea</taxon>
        <taxon>Oxyuridae</taxon>
        <taxon>Enterobius</taxon>
    </lineage>
</organism>
<protein>
    <submittedName>
        <fullName evidence="4">Secreted protein</fullName>
    </submittedName>
</protein>
<evidence type="ECO:0000313" key="3">
    <source>
        <dbReference type="Proteomes" id="UP000274131"/>
    </source>
</evidence>
<evidence type="ECO:0000313" key="4">
    <source>
        <dbReference type="WBParaSite" id="EVEC_0000093001-mRNA-1"/>
    </source>
</evidence>